<comment type="caution">
    <text evidence="7">The sequence shown here is derived from an EMBL/GenBank/DDBJ whole genome shotgun (WGS) entry which is preliminary data.</text>
</comment>
<feature type="transmembrane region" description="Helical" evidence="5">
    <location>
        <begin position="409"/>
        <end position="437"/>
    </location>
</feature>
<evidence type="ECO:0000313" key="8">
    <source>
        <dbReference type="Proteomes" id="UP001595974"/>
    </source>
</evidence>
<accession>A0ABW1AN08</accession>
<organism evidence="7 8">
    <name type="scientific">Thauera sinica</name>
    <dbReference type="NCBI Taxonomy" id="2665146"/>
    <lineage>
        <taxon>Bacteria</taxon>
        <taxon>Pseudomonadati</taxon>
        <taxon>Pseudomonadota</taxon>
        <taxon>Betaproteobacteria</taxon>
        <taxon>Rhodocyclales</taxon>
        <taxon>Zoogloeaceae</taxon>
        <taxon>Thauera</taxon>
    </lineage>
</organism>
<evidence type="ECO:0000256" key="4">
    <source>
        <dbReference type="ARBA" id="ARBA00023136"/>
    </source>
</evidence>
<feature type="transmembrane region" description="Helical" evidence="5">
    <location>
        <begin position="353"/>
        <end position="372"/>
    </location>
</feature>
<comment type="subcellular location">
    <subcellularLocation>
        <location evidence="1">Membrane</location>
        <topology evidence="1">Multi-pass membrane protein</topology>
    </subcellularLocation>
</comment>
<feature type="transmembrane region" description="Helical" evidence="5">
    <location>
        <begin position="226"/>
        <end position="246"/>
    </location>
</feature>
<evidence type="ECO:0000313" key="7">
    <source>
        <dbReference type="EMBL" id="MFC5768560.1"/>
    </source>
</evidence>
<feature type="transmembrane region" description="Helical" evidence="5">
    <location>
        <begin position="61"/>
        <end position="77"/>
    </location>
</feature>
<feature type="transmembrane region" description="Helical" evidence="5">
    <location>
        <begin position="379"/>
        <end position="397"/>
    </location>
</feature>
<feature type="transmembrane region" description="Helical" evidence="5">
    <location>
        <begin position="188"/>
        <end position="205"/>
    </location>
</feature>
<feature type="transmembrane region" description="Helical" evidence="5">
    <location>
        <begin position="143"/>
        <end position="168"/>
    </location>
</feature>
<gene>
    <name evidence="7" type="ORF">ACFPTN_04165</name>
</gene>
<feature type="transmembrane region" description="Helical" evidence="5">
    <location>
        <begin position="315"/>
        <end position="333"/>
    </location>
</feature>
<dbReference type="Pfam" id="PF01740">
    <property type="entry name" value="STAS"/>
    <property type="match status" value="1"/>
</dbReference>
<keyword evidence="3 5" id="KW-1133">Transmembrane helix</keyword>
<dbReference type="EMBL" id="JBHSOG010000011">
    <property type="protein sequence ID" value="MFC5768560.1"/>
    <property type="molecule type" value="Genomic_DNA"/>
</dbReference>
<proteinExistence type="predicted"/>
<evidence type="ECO:0000256" key="5">
    <source>
        <dbReference type="SAM" id="Phobius"/>
    </source>
</evidence>
<dbReference type="Proteomes" id="UP001595974">
    <property type="component" value="Unassembled WGS sequence"/>
</dbReference>
<name>A0ABW1AN08_9RHOO</name>
<protein>
    <submittedName>
        <fullName evidence="7">SulP family inorganic anion transporter</fullName>
    </submittedName>
</protein>
<dbReference type="PANTHER" id="PTHR11814">
    <property type="entry name" value="SULFATE TRANSPORTER"/>
    <property type="match status" value="1"/>
</dbReference>
<dbReference type="SUPFAM" id="SSF52091">
    <property type="entry name" value="SpoIIaa-like"/>
    <property type="match status" value="1"/>
</dbReference>
<evidence type="ECO:0000259" key="6">
    <source>
        <dbReference type="PROSITE" id="PS50801"/>
    </source>
</evidence>
<evidence type="ECO:0000256" key="2">
    <source>
        <dbReference type="ARBA" id="ARBA00022692"/>
    </source>
</evidence>
<keyword evidence="8" id="KW-1185">Reference proteome</keyword>
<dbReference type="InterPro" id="IPR036513">
    <property type="entry name" value="STAS_dom_sf"/>
</dbReference>
<keyword evidence="2 5" id="KW-0812">Transmembrane</keyword>
<dbReference type="PROSITE" id="PS50801">
    <property type="entry name" value="STAS"/>
    <property type="match status" value="1"/>
</dbReference>
<reference evidence="8" key="1">
    <citation type="journal article" date="2019" name="Int. J. Syst. Evol. Microbiol.">
        <title>The Global Catalogue of Microorganisms (GCM) 10K type strain sequencing project: providing services to taxonomists for standard genome sequencing and annotation.</title>
        <authorList>
            <consortium name="The Broad Institute Genomics Platform"/>
            <consortium name="The Broad Institute Genome Sequencing Center for Infectious Disease"/>
            <person name="Wu L."/>
            <person name="Ma J."/>
        </authorList>
    </citation>
    <scope>NUCLEOTIDE SEQUENCE [LARGE SCALE GENOMIC DNA]</scope>
    <source>
        <strain evidence="8">SHR3</strain>
    </source>
</reference>
<keyword evidence="4 5" id="KW-0472">Membrane</keyword>
<feature type="transmembrane region" description="Helical" evidence="5">
    <location>
        <begin position="110"/>
        <end position="131"/>
    </location>
</feature>
<dbReference type="InterPro" id="IPR002645">
    <property type="entry name" value="STAS_dom"/>
</dbReference>
<feature type="transmembrane region" description="Helical" evidence="5">
    <location>
        <begin position="35"/>
        <end position="55"/>
    </location>
</feature>
<feature type="domain" description="STAS" evidence="6">
    <location>
        <begin position="463"/>
        <end position="576"/>
    </location>
</feature>
<dbReference type="Pfam" id="PF00916">
    <property type="entry name" value="Sulfate_transp"/>
    <property type="match status" value="1"/>
</dbReference>
<dbReference type="InterPro" id="IPR001902">
    <property type="entry name" value="SLC26A/SulP_fam"/>
</dbReference>
<evidence type="ECO:0000256" key="1">
    <source>
        <dbReference type="ARBA" id="ARBA00004141"/>
    </source>
</evidence>
<dbReference type="InterPro" id="IPR011547">
    <property type="entry name" value="SLC26A/SulP_dom"/>
</dbReference>
<dbReference type="CDD" id="cd07042">
    <property type="entry name" value="STAS_SulP_like_sulfate_transporter"/>
    <property type="match status" value="1"/>
</dbReference>
<dbReference type="Gene3D" id="3.30.750.24">
    <property type="entry name" value="STAS domain"/>
    <property type="match status" value="1"/>
</dbReference>
<feature type="transmembrane region" description="Helical" evidence="5">
    <location>
        <begin position="279"/>
        <end position="303"/>
    </location>
</feature>
<evidence type="ECO:0000256" key="3">
    <source>
        <dbReference type="ARBA" id="ARBA00022989"/>
    </source>
</evidence>
<dbReference type="NCBIfam" id="TIGR00815">
    <property type="entry name" value="sulP"/>
    <property type="match status" value="1"/>
</dbReference>
<feature type="transmembrane region" description="Helical" evidence="5">
    <location>
        <begin position="84"/>
        <end position="104"/>
    </location>
</feature>
<dbReference type="RefSeq" id="WP_096450764.1">
    <property type="nucleotide sequence ID" value="NZ_JBHSOG010000011.1"/>
</dbReference>
<sequence>MSGASTSQRSSAAKRWLPVLSWGKTYDRGQWSADMLAAGIVTLMLIPQSLAYAMLAGLPPQAGLYASMLPLLAYAVFGSSRTLAVGPAAVTSLMTAAAVGQVAAAGSADYWAAALVLALLSGLMLTLMGVLRLGWLANYLSHPVISGFISASGVLIALSQAKHVLGIAASGDTLPELLPALWRGLPQTNGPTVALGLSALLFLWWSRSGLKPWLRRIGIGQRWADALAKAGPVAAIAATTVAVWAWDLAAHGVRVVGVVPQGLPPFTLPAWNPALWTELAVPALLLSVVGFVESISVGQTLAAKRRQRVEPDQELVALGTSNVAAAFTGGLPVTGGFSRSVVNFDAGAQTPAAGIYTAIGIAVATLLLTPLLHHLPQATLAATIVVAVLSLVDLGMLKRTWQYSRFDFTVVAATLAATLLAGVETGLIAGVGLALMLHLYRSSRPHVAVVGLVPGTEHFRNVLRHSVLTSPQVLGLRVDESLYFANARYLEDRINEAVADRPELRHVVLQCSAINDIDASALESLETIEARLNEAGIRLHLSEVKGPVMDKLAGTPFLTRLSGRIYLTHYQAIAELSPDSLA</sequence>